<dbReference type="STRING" id="2340.JV46_05140"/>
<dbReference type="InterPro" id="IPR041117">
    <property type="entry name" value="SoxA_A3"/>
</dbReference>
<feature type="domain" description="SoxA A3" evidence="3">
    <location>
        <begin position="382"/>
        <end position="457"/>
    </location>
</feature>
<accession>A0A0B0HCB7</accession>
<dbReference type="PIRSF" id="PIRSF037495">
    <property type="entry name" value="Opine_OX_OoxA/HcnB"/>
    <property type="match status" value="1"/>
</dbReference>
<dbReference type="EMBL" id="JRAA01000002">
    <property type="protein sequence ID" value="KHF25086.1"/>
    <property type="molecule type" value="Genomic_DNA"/>
</dbReference>
<dbReference type="InterPro" id="IPR051691">
    <property type="entry name" value="Metab_Enz_Cyan_OpOx_G3PDH"/>
</dbReference>
<dbReference type="PRINTS" id="PR00368">
    <property type="entry name" value="FADPNR"/>
</dbReference>
<sequence length="464" mass="50571">MKSHYPLVIIGAGPAGLAAATTASEHGIETALLDEQPAPGGQIYRNIESMPTQRAELLGSEYQRGEKLVQLMRSSNTHYFSDASVWSLNGQLELGVLHQGRAHLIHADQVIIAGGAQERPVPFPGWTLPGVMNAGAGQILLKQSGLVPSDGVVLAGSGPLLLLLAWQYLNAGVDVKAVLDVQPMSNWLRAAPYLPKALLAHHYITKGLRYKRDLKAAGVLTRHGVKDLRAIGGGHVQAVDYIHRNKLYSIKTPLLLTHFGVIPQTHLSRAASCAHEWNTAQQCWRPVNDVWGATDIKGISVAGDNAGIGGARTAEHNGRLAAFNAIHQMGHISQGERDKKAKKDLRWMKDELLIRPFLDAMFRPPSIMLTHPTDEEILCRCEEVTAGDIRKVLEEGHQTPNAVKFHTRCGMGPCQGRQCADSVAQLIAYETGTNPRDIEPYRVRPPVKPITIGQLAGMEQNSEE</sequence>
<organism evidence="4 6">
    <name type="scientific">Solemya velum gill symbiont</name>
    <dbReference type="NCBI Taxonomy" id="2340"/>
    <lineage>
        <taxon>Bacteria</taxon>
        <taxon>Pseudomonadati</taxon>
        <taxon>Pseudomonadota</taxon>
        <taxon>Gammaproteobacteria</taxon>
        <taxon>sulfur-oxidizing symbionts</taxon>
    </lineage>
</organism>
<dbReference type="eggNOG" id="COG0446">
    <property type="taxonomic scope" value="Bacteria"/>
</dbReference>
<evidence type="ECO:0000313" key="6">
    <source>
        <dbReference type="Proteomes" id="UP000030856"/>
    </source>
</evidence>
<evidence type="ECO:0000313" key="4">
    <source>
        <dbReference type="EMBL" id="KHF25086.1"/>
    </source>
</evidence>
<dbReference type="PANTHER" id="PTHR42949">
    <property type="entry name" value="ANAEROBIC GLYCEROL-3-PHOSPHATE DEHYDROGENASE SUBUNIT B"/>
    <property type="match status" value="1"/>
</dbReference>
<dbReference type="PRINTS" id="PR00469">
    <property type="entry name" value="PNDRDTASEII"/>
</dbReference>
<dbReference type="OrthoDB" id="9801699at2"/>
<dbReference type="InterPro" id="IPR023753">
    <property type="entry name" value="FAD/NAD-binding_dom"/>
</dbReference>
<feature type="domain" description="FAD/NAD(P)-binding" evidence="2">
    <location>
        <begin position="6"/>
        <end position="316"/>
    </location>
</feature>
<evidence type="ECO:0000259" key="3">
    <source>
        <dbReference type="Pfam" id="PF17806"/>
    </source>
</evidence>
<keyword evidence="1" id="KW-0560">Oxidoreductase</keyword>
<dbReference type="PANTHER" id="PTHR42949:SF3">
    <property type="entry name" value="ANAEROBIC GLYCEROL-3-PHOSPHATE DEHYDROGENASE SUBUNIT B"/>
    <property type="match status" value="1"/>
</dbReference>
<dbReference type="InterPro" id="IPR036188">
    <property type="entry name" value="FAD/NAD-bd_sf"/>
</dbReference>
<protein>
    <submittedName>
        <fullName evidence="5">FAD/NAD(P)-binding oxidoreductase</fullName>
    </submittedName>
    <submittedName>
        <fullName evidence="4">Putative NAD(FAD)-dependent dehydrogenase</fullName>
    </submittedName>
</protein>
<evidence type="ECO:0000313" key="5">
    <source>
        <dbReference type="EMBL" id="OOY34819.1"/>
    </source>
</evidence>
<name>A0A0B0HCB7_SOVGS</name>
<evidence type="ECO:0000256" key="1">
    <source>
        <dbReference type="ARBA" id="ARBA00023002"/>
    </source>
</evidence>
<dbReference type="CDD" id="cd19946">
    <property type="entry name" value="GlpA-like_Fer2_BFD-like"/>
    <property type="match status" value="1"/>
</dbReference>
<dbReference type="RefSeq" id="WP_043117314.1">
    <property type="nucleotide sequence ID" value="NZ_JRAA01000002.1"/>
</dbReference>
<dbReference type="Gene3D" id="1.10.10.1100">
    <property type="entry name" value="BFD-like [2Fe-2S]-binding domain"/>
    <property type="match status" value="1"/>
</dbReference>
<comment type="caution">
    <text evidence="4">The sequence shown here is derived from an EMBL/GenBank/DDBJ whole genome shotgun (WGS) entry which is preliminary data.</text>
</comment>
<reference evidence="5 7" key="2">
    <citation type="submission" date="2016-11" db="EMBL/GenBank/DDBJ databases">
        <title>Mixed transmission modes and dynamic genome evolution in an obligate animal-bacterial symbiosis.</title>
        <authorList>
            <person name="Russell S.L."/>
            <person name="Corbett-Detig R.B."/>
            <person name="Cavanaugh C.M."/>
        </authorList>
    </citation>
    <scope>NUCLEOTIDE SEQUENCE [LARGE SCALE GENOMIC DNA]</scope>
    <source>
        <strain evidence="5">MA-KB16</strain>
    </source>
</reference>
<dbReference type="Pfam" id="PF07992">
    <property type="entry name" value="Pyr_redox_2"/>
    <property type="match status" value="1"/>
</dbReference>
<keyword evidence="6" id="KW-1185">Reference proteome</keyword>
<dbReference type="EMBL" id="MPNX01000010">
    <property type="protein sequence ID" value="OOY34819.1"/>
    <property type="molecule type" value="Genomic_DNA"/>
</dbReference>
<reference evidence="4 6" key="1">
    <citation type="journal article" date="2014" name="BMC Genomics">
        <title>The genome of the intracellular bacterium of the coastal bivalve, Solemya velum: a blueprint for thriving in and out of symbiosis.</title>
        <authorList>
            <person name="Dmytrenko O."/>
            <person name="Russell S.L."/>
            <person name="Loo W.T."/>
            <person name="Fontanez K.M."/>
            <person name="Liao L."/>
            <person name="Roeselers G."/>
            <person name="Sharma R."/>
            <person name="Stewart F.J."/>
            <person name="Newton I.L."/>
            <person name="Woyke T."/>
            <person name="Wu D."/>
            <person name="Lang J.M."/>
            <person name="Eisen J.A."/>
            <person name="Cavanaugh C.M."/>
        </authorList>
    </citation>
    <scope>NUCLEOTIDE SEQUENCE [LARGE SCALE GENOMIC DNA]</scope>
    <source>
        <strain evidence="4 6">WH</strain>
    </source>
</reference>
<dbReference type="InterPro" id="IPR017224">
    <property type="entry name" value="Opine_Oxase_asu/HCN_bsu"/>
</dbReference>
<evidence type="ECO:0000259" key="2">
    <source>
        <dbReference type="Pfam" id="PF07992"/>
    </source>
</evidence>
<dbReference type="PATRIC" id="fig|2340.3.peg.1717"/>
<dbReference type="Proteomes" id="UP000190962">
    <property type="component" value="Unassembled WGS sequence"/>
</dbReference>
<proteinExistence type="predicted"/>
<dbReference type="Pfam" id="PF17806">
    <property type="entry name" value="SO_alpha_A3"/>
    <property type="match status" value="1"/>
</dbReference>
<dbReference type="SUPFAM" id="SSF51905">
    <property type="entry name" value="FAD/NAD(P)-binding domain"/>
    <property type="match status" value="1"/>
</dbReference>
<dbReference type="GO" id="GO:0016491">
    <property type="term" value="F:oxidoreductase activity"/>
    <property type="evidence" value="ECO:0007669"/>
    <property type="project" value="UniProtKB-KW"/>
</dbReference>
<gene>
    <name evidence="5" type="ORF">BOV88_07760</name>
    <name evidence="4" type="ORF">JV46_05140</name>
</gene>
<dbReference type="GeneID" id="86991893"/>
<dbReference type="Gene3D" id="3.50.50.60">
    <property type="entry name" value="FAD/NAD(P)-binding domain"/>
    <property type="match status" value="1"/>
</dbReference>
<dbReference type="AlphaFoldDB" id="A0A0B0HCB7"/>
<dbReference type="InterPro" id="IPR041854">
    <property type="entry name" value="BFD-like_2Fe2S-bd_dom_sf"/>
</dbReference>
<evidence type="ECO:0000313" key="7">
    <source>
        <dbReference type="Proteomes" id="UP000190962"/>
    </source>
</evidence>
<dbReference type="Proteomes" id="UP000030856">
    <property type="component" value="Unassembled WGS sequence"/>
</dbReference>